<dbReference type="PANTHER" id="PTHR31286:SF99">
    <property type="entry name" value="DUF4283 DOMAIN-CONTAINING PROTEIN"/>
    <property type="match status" value="1"/>
</dbReference>
<reference evidence="4" key="2">
    <citation type="submission" date="2025-08" db="UniProtKB">
        <authorList>
            <consortium name="RefSeq"/>
        </authorList>
    </citation>
    <scope>IDENTIFICATION</scope>
    <source>
        <tissue evidence="4">Leaf</tissue>
    </source>
</reference>
<sequence length="289" mass="32993">MAEQKYSKNQMEKDGGKSTSPSRGLHPRSFREAVASSSQWFSEAKKIVDNTMEWNDGETMMPKNELSVPFSKLTLDRLRSPWKLCLMGKCMGINVRPNFMEARVRAMWRVKGSMEVIDLGKNVFLFRFTQTVDYERALFWGPWFILDHYLMITTWKPNFRPSINQFDTMSVWIRIEELPVEYYDKEALFAIARVVGKPIRVDYATDKVARAQFARCGIIGHDKQKCRSQSPTSQKGAIEKDGQHSPIQLDKGKAVLEGPLIPNQNNNDLGHRIVADVAPSCNGLQDSPT</sequence>
<feature type="domain" description="DUF4283" evidence="2">
    <location>
        <begin position="82"/>
        <end position="162"/>
    </location>
</feature>
<reference evidence="3" key="1">
    <citation type="journal article" date="2021" name="Nat. Commun.">
        <title>Genomic analyses provide insights into spinach domestication and the genetic basis of agronomic traits.</title>
        <authorList>
            <person name="Cai X."/>
            <person name="Sun X."/>
            <person name="Xu C."/>
            <person name="Sun H."/>
            <person name="Wang X."/>
            <person name="Ge C."/>
            <person name="Zhang Z."/>
            <person name="Wang Q."/>
            <person name="Fei Z."/>
            <person name="Jiao C."/>
            <person name="Wang Q."/>
        </authorList>
    </citation>
    <scope>NUCLEOTIDE SEQUENCE [LARGE SCALE GENOMIC DNA]</scope>
    <source>
        <strain evidence="3">cv. Varoflay</strain>
    </source>
</reference>
<feature type="region of interest" description="Disordered" evidence="1">
    <location>
        <begin position="225"/>
        <end position="246"/>
    </location>
</feature>
<dbReference type="PANTHER" id="PTHR31286">
    <property type="entry name" value="GLYCINE-RICH CELL WALL STRUCTURAL PROTEIN 1.8-LIKE"/>
    <property type="match status" value="1"/>
</dbReference>
<name>A0A9R0IQM7_SPIOL</name>
<proteinExistence type="predicted"/>
<dbReference type="OrthoDB" id="1096772at2759"/>
<gene>
    <name evidence="4" type="primary">LOC110793237</name>
</gene>
<dbReference type="InterPro" id="IPR025558">
    <property type="entry name" value="DUF4283"/>
</dbReference>
<evidence type="ECO:0000256" key="1">
    <source>
        <dbReference type="SAM" id="MobiDB-lite"/>
    </source>
</evidence>
<dbReference type="KEGG" id="soe:110793237"/>
<evidence type="ECO:0000259" key="2">
    <source>
        <dbReference type="Pfam" id="PF14111"/>
    </source>
</evidence>
<dbReference type="Pfam" id="PF14111">
    <property type="entry name" value="DUF4283"/>
    <property type="match status" value="1"/>
</dbReference>
<evidence type="ECO:0000313" key="4">
    <source>
        <dbReference type="RefSeq" id="XP_021853784.1"/>
    </source>
</evidence>
<evidence type="ECO:0000313" key="3">
    <source>
        <dbReference type="Proteomes" id="UP000813463"/>
    </source>
</evidence>
<protein>
    <recommendedName>
        <fullName evidence="2">DUF4283 domain-containing protein</fullName>
    </recommendedName>
</protein>
<dbReference type="Proteomes" id="UP000813463">
    <property type="component" value="Chromosome 1"/>
</dbReference>
<dbReference type="InterPro" id="IPR040256">
    <property type="entry name" value="At4g02000-like"/>
</dbReference>
<dbReference type="GeneID" id="110793237"/>
<dbReference type="AlphaFoldDB" id="A0A9R0IQM7"/>
<accession>A0A9R0IQM7</accession>
<keyword evidence="3" id="KW-1185">Reference proteome</keyword>
<organism evidence="3 4">
    <name type="scientific">Spinacia oleracea</name>
    <name type="common">Spinach</name>
    <dbReference type="NCBI Taxonomy" id="3562"/>
    <lineage>
        <taxon>Eukaryota</taxon>
        <taxon>Viridiplantae</taxon>
        <taxon>Streptophyta</taxon>
        <taxon>Embryophyta</taxon>
        <taxon>Tracheophyta</taxon>
        <taxon>Spermatophyta</taxon>
        <taxon>Magnoliopsida</taxon>
        <taxon>eudicotyledons</taxon>
        <taxon>Gunneridae</taxon>
        <taxon>Pentapetalae</taxon>
        <taxon>Caryophyllales</taxon>
        <taxon>Chenopodiaceae</taxon>
        <taxon>Chenopodioideae</taxon>
        <taxon>Anserineae</taxon>
        <taxon>Spinacia</taxon>
    </lineage>
</organism>
<dbReference type="RefSeq" id="XP_021853784.1">
    <property type="nucleotide sequence ID" value="XM_021998092.1"/>
</dbReference>
<feature type="region of interest" description="Disordered" evidence="1">
    <location>
        <begin position="1"/>
        <end position="27"/>
    </location>
</feature>